<comment type="caution">
    <text evidence="1">The sequence shown here is derived from an EMBL/GenBank/DDBJ whole genome shotgun (WGS) entry which is preliminary data.</text>
</comment>
<proteinExistence type="predicted"/>
<dbReference type="EMBL" id="JAHHGM010000013">
    <property type="protein sequence ID" value="MBT2990025.1"/>
    <property type="molecule type" value="Genomic_DNA"/>
</dbReference>
<gene>
    <name evidence="1" type="ORF">KME65_13810</name>
</gene>
<dbReference type="AlphaFoldDB" id="A0A944MAF0"/>
<reference evidence="1 2" key="1">
    <citation type="submission" date="2021-05" db="EMBL/GenBank/DDBJ databases">
        <title>Genetic and Functional Diversity in Clade A Lucinid endosymbionts from the Bahamas.</title>
        <authorList>
            <person name="Giani N.M."/>
            <person name="Engel A.S."/>
            <person name="Campbell B.J."/>
        </authorList>
    </citation>
    <scope>NUCLEOTIDE SEQUENCE [LARGE SCALE GENOMIC DNA]</scope>
    <source>
        <strain evidence="1">LUC16012Gg_MoonRockCtena</strain>
    </source>
</reference>
<protein>
    <submittedName>
        <fullName evidence="1">Uncharacterized protein</fullName>
    </submittedName>
</protein>
<name>A0A944MAF0_9GAMM</name>
<sequence length="160" mass="17566">MNTLLLRSRILDSITVALLLLLAETASADYLGELCWTLHITERNEVQTDESYVVKFGVTHMGDDYYTLQGYALVEDPTILQAAAVVIGDTAHLHFSSSEYHPDDLSRDIAIGNARLSLSTLSGPFFGLNTFYDPMPPTFTDSLATGTMTLIECPQDSSLN</sequence>
<dbReference type="Proteomes" id="UP000770889">
    <property type="component" value="Unassembled WGS sequence"/>
</dbReference>
<organism evidence="1 2">
    <name type="scientific">Candidatus Thiodiazotropha taylori</name>
    <dbReference type="NCBI Taxonomy" id="2792791"/>
    <lineage>
        <taxon>Bacteria</taxon>
        <taxon>Pseudomonadati</taxon>
        <taxon>Pseudomonadota</taxon>
        <taxon>Gammaproteobacteria</taxon>
        <taxon>Chromatiales</taxon>
        <taxon>Sedimenticolaceae</taxon>
        <taxon>Candidatus Thiodiazotropha</taxon>
    </lineage>
</organism>
<evidence type="ECO:0000313" key="2">
    <source>
        <dbReference type="Proteomes" id="UP000770889"/>
    </source>
</evidence>
<evidence type="ECO:0000313" key="1">
    <source>
        <dbReference type="EMBL" id="MBT2990025.1"/>
    </source>
</evidence>
<accession>A0A944MAF0</accession>